<dbReference type="Pfam" id="PF13535">
    <property type="entry name" value="ATP-grasp_4"/>
    <property type="match status" value="2"/>
</dbReference>
<proteinExistence type="predicted"/>
<keyword evidence="2 4" id="KW-0547">Nucleotide-binding</keyword>
<reference evidence="6 7" key="1">
    <citation type="submission" date="2024-10" db="EMBL/GenBank/DDBJ databases">
        <title>Updated reference genomes for cyclostephanoid diatoms.</title>
        <authorList>
            <person name="Roberts W.R."/>
            <person name="Alverson A.J."/>
        </authorList>
    </citation>
    <scope>NUCLEOTIDE SEQUENCE [LARGE SCALE GENOMIC DNA]</scope>
    <source>
        <strain evidence="6 7">AJA232-27</strain>
    </source>
</reference>
<accession>A0ABD3M6L0</accession>
<dbReference type="GO" id="GO:0005524">
    <property type="term" value="F:ATP binding"/>
    <property type="evidence" value="ECO:0007669"/>
    <property type="project" value="UniProtKB-UniRule"/>
</dbReference>
<name>A0ABD3M6L0_9STRA</name>
<evidence type="ECO:0000259" key="5">
    <source>
        <dbReference type="PROSITE" id="PS50975"/>
    </source>
</evidence>
<evidence type="ECO:0000313" key="6">
    <source>
        <dbReference type="EMBL" id="KAL3759619.1"/>
    </source>
</evidence>
<dbReference type="PANTHER" id="PTHR43585">
    <property type="entry name" value="FUMIPYRROLE BIOSYNTHESIS PROTEIN C"/>
    <property type="match status" value="1"/>
</dbReference>
<gene>
    <name evidence="6" type="ORF">ACHAWU_009766</name>
</gene>
<dbReference type="PROSITE" id="PS50975">
    <property type="entry name" value="ATP_GRASP"/>
    <property type="match status" value="2"/>
</dbReference>
<evidence type="ECO:0000256" key="3">
    <source>
        <dbReference type="ARBA" id="ARBA00022840"/>
    </source>
</evidence>
<evidence type="ECO:0000256" key="4">
    <source>
        <dbReference type="PROSITE-ProRule" id="PRU00409"/>
    </source>
</evidence>
<dbReference type="Gene3D" id="3.30.470.20">
    <property type="entry name" value="ATP-grasp fold, B domain"/>
    <property type="match status" value="2"/>
</dbReference>
<dbReference type="SUPFAM" id="SSF56059">
    <property type="entry name" value="Glutathione synthetase ATP-binding domain-like"/>
    <property type="match status" value="2"/>
</dbReference>
<dbReference type="Proteomes" id="UP001530293">
    <property type="component" value="Unassembled WGS sequence"/>
</dbReference>
<evidence type="ECO:0000256" key="2">
    <source>
        <dbReference type="ARBA" id="ARBA00022741"/>
    </source>
</evidence>
<dbReference type="EMBL" id="JALLBG020000199">
    <property type="protein sequence ID" value="KAL3759619.1"/>
    <property type="molecule type" value="Genomic_DNA"/>
</dbReference>
<feature type="domain" description="ATP-grasp" evidence="5">
    <location>
        <begin position="173"/>
        <end position="373"/>
    </location>
</feature>
<dbReference type="InterPro" id="IPR011761">
    <property type="entry name" value="ATP-grasp"/>
</dbReference>
<keyword evidence="3 4" id="KW-0067">ATP-binding</keyword>
<protein>
    <recommendedName>
        <fullName evidence="5">ATP-grasp domain-containing protein</fullName>
    </recommendedName>
</protein>
<keyword evidence="1" id="KW-0436">Ligase</keyword>
<evidence type="ECO:0000313" key="7">
    <source>
        <dbReference type="Proteomes" id="UP001530293"/>
    </source>
</evidence>
<comment type="caution">
    <text evidence="6">The sequence shown here is derived from an EMBL/GenBank/DDBJ whole genome shotgun (WGS) entry which is preliminary data.</text>
</comment>
<dbReference type="InterPro" id="IPR052032">
    <property type="entry name" value="ATP-dep_AA_Ligase"/>
</dbReference>
<dbReference type="AlphaFoldDB" id="A0ABD3M6L0"/>
<sequence>MSATATTIMNPSQSLILLVDPYSTGCMIGQEISKRGYPLLAVWTKGFAPHMKTHIPESCRDLTYIAQVDDMESWSIEQLISAIATAASNHAVNLGRPKEYYTIVACIAGGEAGVDMADALSERLGLLSNGTQGEFANRRDKKVQVRVYSQCFTAFSSHLLSSSNAFIVYTFQQELVRKTGMRAVRQACGKTFEEVEEFLMSETFPVVLKPTDSAGSDGVKLCHSMAEAKEHFHHLLSVEAVNGGYNTQVLCQEFLSGKEYVVDHVSRNGVHKTMMVWVYDKRPTNGSQFVYFGMLPVDPQSDEAKMLIPYVRGVLDALGMEHGPSHGEVIITKDGPCLVEMNCRAHGGDGNWVPLGRALTGGKYCQIEATAAAYLDEEEFNDIPDMPPSPLKAQGLDIHLVSYSKGKVLSTPGFDVIKKLPSFVWLSPAASIGSEVTYTVDLVTCPGCVILMHDDEKVLQKDVDFIRYLEEINGLFVYETKGESLARPTAATYGLGSTPMAHRKMASIDRPNLLRIMSNDRPMLRGGLMKKFTTVDASKEVVVVVDPYSTGCVIVQEIQSRGYKVIALWTRGFSEEMKMHVPVSCGTITYHKEVTEGDNIGETTRELYSAAGQLRIVACICGGEAGVDAADLISERLMVRTNGTQGMFAKRRDKKVQQELIKAAGLRSVRQAAGNKFSDVEAFLRSEHYPVVLKPTDSAGTDGVKLCHNFTEAKEHFYHLFEVEAVNGGYNTEVLCQEFLKGKEYVVDSASRDGEHKTTAVWVYDKRPANGAAFVYFGMLPIDTASMEAKLLINYTNLVLDALGMKNGASHAEVILTASGPCLVEMNCRAHGGDGNWRSLARALTGGYSQVEACVDAYLDKKSFQSLPKIPPSPAKAFGEEVILVSYAEGYVIGTPGYDAIKALESFVYLETGVTIGCKVERTVDLLTSLGSAILLHEDEEVVKRDVMKIRDMEKNNQLFEFKQSTTLMSATSMINFNDFNIS</sequence>
<dbReference type="PANTHER" id="PTHR43585:SF2">
    <property type="entry name" value="ATP-GRASP ENZYME FSQD"/>
    <property type="match status" value="1"/>
</dbReference>
<evidence type="ECO:0000256" key="1">
    <source>
        <dbReference type="ARBA" id="ARBA00022598"/>
    </source>
</evidence>
<feature type="domain" description="ATP-grasp" evidence="5">
    <location>
        <begin position="658"/>
        <end position="859"/>
    </location>
</feature>
<organism evidence="6 7">
    <name type="scientific">Discostella pseudostelligera</name>
    <dbReference type="NCBI Taxonomy" id="259834"/>
    <lineage>
        <taxon>Eukaryota</taxon>
        <taxon>Sar</taxon>
        <taxon>Stramenopiles</taxon>
        <taxon>Ochrophyta</taxon>
        <taxon>Bacillariophyta</taxon>
        <taxon>Coscinodiscophyceae</taxon>
        <taxon>Thalassiosirophycidae</taxon>
        <taxon>Stephanodiscales</taxon>
        <taxon>Stephanodiscaceae</taxon>
        <taxon>Discostella</taxon>
    </lineage>
</organism>
<keyword evidence="7" id="KW-1185">Reference proteome</keyword>
<dbReference type="GO" id="GO:0016874">
    <property type="term" value="F:ligase activity"/>
    <property type="evidence" value="ECO:0007669"/>
    <property type="project" value="UniProtKB-KW"/>
</dbReference>